<evidence type="ECO:0000313" key="1">
    <source>
        <dbReference type="EMBL" id="ADG69114.1"/>
    </source>
</evidence>
<name>D5SU61_PLAL2</name>
<dbReference type="EMBL" id="CP001744">
    <property type="protein sequence ID" value="ADG69114.1"/>
    <property type="molecule type" value="Genomic_DNA"/>
</dbReference>
<reference evidence="1 2" key="1">
    <citation type="journal article" date="2010" name="Stand. Genomic Sci.">
        <title>Complete genome sequence of Planctomyces limnophilus type strain (Mu 290).</title>
        <authorList>
            <person name="Labutti K."/>
            <person name="Sikorski J."/>
            <person name="Schneider S."/>
            <person name="Nolan M."/>
            <person name="Lucas S."/>
            <person name="Glavina Del Rio T."/>
            <person name="Tice H."/>
            <person name="Cheng J.F."/>
            <person name="Goodwin L."/>
            <person name="Pitluck S."/>
            <person name="Liolios K."/>
            <person name="Ivanova N."/>
            <person name="Mavromatis K."/>
            <person name="Mikhailova N."/>
            <person name="Pati A."/>
            <person name="Chen A."/>
            <person name="Palaniappan K."/>
            <person name="Land M."/>
            <person name="Hauser L."/>
            <person name="Chang Y.J."/>
            <person name="Jeffries C.D."/>
            <person name="Tindall B.J."/>
            <person name="Rohde M."/>
            <person name="Goker M."/>
            <person name="Woyke T."/>
            <person name="Bristow J."/>
            <person name="Eisen J.A."/>
            <person name="Markowitz V."/>
            <person name="Hugenholtz P."/>
            <person name="Kyrpides N.C."/>
            <person name="Klenk H.P."/>
            <person name="Lapidus A."/>
        </authorList>
    </citation>
    <scope>NUCLEOTIDE SEQUENCE [LARGE SCALE GENOMIC DNA]</scope>
    <source>
        <strain evidence="2">ATCC 43296 / DSM 3776 / IFAM 1008 / Mu 290</strain>
    </source>
</reference>
<dbReference type="Proteomes" id="UP000002220">
    <property type="component" value="Chromosome"/>
</dbReference>
<accession>D5SU61</accession>
<protein>
    <submittedName>
        <fullName evidence="1">Uncharacterized protein</fullName>
    </submittedName>
</protein>
<evidence type="ECO:0000313" key="2">
    <source>
        <dbReference type="Proteomes" id="UP000002220"/>
    </source>
</evidence>
<sequence>MLELALSYEFRYLLAWLIVELHEKDSQTGIAFLT</sequence>
<dbReference type="HOGENOM" id="CLU_3375185_0_0_0"/>
<organism evidence="1 2">
    <name type="scientific">Planctopirus limnophila (strain ATCC 43296 / DSM 3776 / IFAM 1008 / Mu 290)</name>
    <name type="common">Planctomyces limnophilus</name>
    <dbReference type="NCBI Taxonomy" id="521674"/>
    <lineage>
        <taxon>Bacteria</taxon>
        <taxon>Pseudomonadati</taxon>
        <taxon>Planctomycetota</taxon>
        <taxon>Planctomycetia</taxon>
        <taxon>Planctomycetales</taxon>
        <taxon>Planctomycetaceae</taxon>
        <taxon>Planctopirus</taxon>
    </lineage>
</organism>
<dbReference type="AlphaFoldDB" id="D5SU61"/>
<keyword evidence="2" id="KW-1185">Reference proteome</keyword>
<gene>
    <name evidence="1" type="ordered locus">Plim_3301</name>
</gene>
<dbReference type="KEGG" id="plm:Plim_3301"/>
<proteinExistence type="predicted"/>